<dbReference type="Proteomes" id="UP001280581">
    <property type="component" value="Unassembled WGS sequence"/>
</dbReference>
<sequence length="872" mass="98669">MRFARRLHSIQDPRWEDAYIDYVQLKEQLKSHNAEDKESTTLTLLRSTEECVELFLRRQFQIVIDTTENLMSNFTASHTAFDSAQPAPHKECLQEISRFIVRLDLFAKVNRDIVRRILVKLRTTHDSELSQILYARPWLRKLAQLNDIVKATQEKSTAILDSYEYDIPSHTFPIDAMGRHALHYAAAYGHQDICVHILQSRDYTVCLQPDAFGDTPLLLAVLSGHASIVRFFLSRFPPGEYHAPTDLDDPRARLLSLAIESGHTESPLYRAARRGYGDLVKLLVGAGVDSNAMENTSQWTPLIVASVYGHSHLVKDLKAAGVNTTHLDRRGWSAVDHASYRGFPKIVEALGSTRAQPRSAIPSRSSTIGLQCPDASAPTVTLDRHTQGVQSNGDAELSHLFVNKYLPKTLPESDLFLEVLASECKEKYRIYLPITEDLDNLPWHFSTRAPDSVRLTFRISRSASRDANRNAVLCSGIALLKSLKGNLRQRVETVGRDHTISLVDESGTHAGDIDFHFLFCHPFRPESDIPVQQQMRSLKPTGIGGHRGMGQNNKNHENLQIGENTLQSFESATKLGADFIEFDVQVTKDLVPVIYHDFLVSETGTDAPMHTLSTAQFMELSRQQSAQVKDALSRRLPWDERARPLFPTRRRTQSLNAPLENGTHCLFERMEHTFEYKLTGLKGNTRSSSIHDPFITLSQLLESSPQSVHFDIELKYPMLFEMDDWKMCPYHMDLNLFTDTILQVLFKHGQDRHIFLSSFSPDLCIMLATKQKTYPVLFLNDSSNWPTGDPRALSLQSAVHFARRWELQGVIMASEPFISAPKLIKFVQDQRLFCASYGNLNDDPECAKIQADAGIDAIIVNKVNLITKVLRE</sequence>
<evidence type="ECO:0000256" key="4">
    <source>
        <dbReference type="PROSITE-ProRule" id="PRU00023"/>
    </source>
</evidence>
<dbReference type="InterPro" id="IPR057506">
    <property type="entry name" value="C2_GPCPD1"/>
</dbReference>
<dbReference type="PRINTS" id="PR01415">
    <property type="entry name" value="ANKYRIN"/>
</dbReference>
<dbReference type="PANTHER" id="PTHR22958:SF1">
    <property type="entry name" value="GLYCEROPHOSPHOCHOLINE PHOSPHODIESTERASE GPCPD1"/>
    <property type="match status" value="1"/>
</dbReference>
<keyword evidence="8" id="KW-1185">Reference proteome</keyword>
<dbReference type="PROSITE" id="PS50297">
    <property type="entry name" value="ANK_REP_REGION"/>
    <property type="match status" value="1"/>
</dbReference>
<dbReference type="EMBL" id="WVTA01000018">
    <property type="protein sequence ID" value="KAK3197467.1"/>
    <property type="molecule type" value="Genomic_DNA"/>
</dbReference>
<keyword evidence="2" id="KW-0378">Hydrolase</keyword>
<organism evidence="7 8">
    <name type="scientific">Pseudopithomyces chartarum</name>
    <dbReference type="NCBI Taxonomy" id="1892770"/>
    <lineage>
        <taxon>Eukaryota</taxon>
        <taxon>Fungi</taxon>
        <taxon>Dikarya</taxon>
        <taxon>Ascomycota</taxon>
        <taxon>Pezizomycotina</taxon>
        <taxon>Dothideomycetes</taxon>
        <taxon>Pleosporomycetidae</taxon>
        <taxon>Pleosporales</taxon>
        <taxon>Massarineae</taxon>
        <taxon>Didymosphaeriaceae</taxon>
        <taxon>Pseudopithomyces</taxon>
    </lineage>
</organism>
<dbReference type="PROSITE" id="PS51704">
    <property type="entry name" value="GP_PDE"/>
    <property type="match status" value="1"/>
</dbReference>
<evidence type="ECO:0000313" key="7">
    <source>
        <dbReference type="EMBL" id="KAK3197467.1"/>
    </source>
</evidence>
<evidence type="ECO:0000259" key="5">
    <source>
        <dbReference type="PROSITE" id="PS51382"/>
    </source>
</evidence>
<reference evidence="7 8" key="1">
    <citation type="submission" date="2021-02" db="EMBL/GenBank/DDBJ databases">
        <title>Genome assembly of Pseudopithomyces chartarum.</title>
        <authorList>
            <person name="Jauregui R."/>
            <person name="Singh J."/>
            <person name="Voisey C."/>
        </authorList>
    </citation>
    <scope>NUCLEOTIDE SEQUENCE [LARGE SCALE GENOMIC DNA]</scope>
    <source>
        <strain evidence="7 8">AGR01</strain>
    </source>
</reference>
<evidence type="ECO:0000259" key="6">
    <source>
        <dbReference type="PROSITE" id="PS51704"/>
    </source>
</evidence>
<dbReference type="SMART" id="SM00248">
    <property type="entry name" value="ANK"/>
    <property type="match status" value="5"/>
</dbReference>
<name>A0AAN6LPL2_9PLEO</name>
<dbReference type="Gene3D" id="3.20.20.190">
    <property type="entry name" value="Phosphatidylinositol (PI) phosphodiesterase"/>
    <property type="match status" value="1"/>
</dbReference>
<evidence type="ECO:0000313" key="8">
    <source>
        <dbReference type="Proteomes" id="UP001280581"/>
    </source>
</evidence>
<protein>
    <submittedName>
        <fullName evidence="7">Uncharacterized protein</fullName>
    </submittedName>
</protein>
<accession>A0AAN6LPL2</accession>
<feature type="domain" description="SPX" evidence="5">
    <location>
        <begin position="1"/>
        <end position="135"/>
    </location>
</feature>
<dbReference type="Pfam" id="PF03009">
    <property type="entry name" value="GDPD"/>
    <property type="match status" value="1"/>
</dbReference>
<dbReference type="PROSITE" id="PS51382">
    <property type="entry name" value="SPX"/>
    <property type="match status" value="1"/>
</dbReference>
<feature type="domain" description="GP-PDE" evidence="6">
    <location>
        <begin position="541"/>
        <end position="870"/>
    </location>
</feature>
<dbReference type="InterPro" id="IPR002110">
    <property type="entry name" value="Ankyrin_rpt"/>
</dbReference>
<dbReference type="InterPro" id="IPR017946">
    <property type="entry name" value="PLC-like_Pdiesterase_TIM-brl"/>
</dbReference>
<keyword evidence="1" id="KW-0677">Repeat</keyword>
<dbReference type="SUPFAM" id="SSF48403">
    <property type="entry name" value="Ankyrin repeat"/>
    <property type="match status" value="1"/>
</dbReference>
<dbReference type="Pfam" id="PF12796">
    <property type="entry name" value="Ank_2"/>
    <property type="match status" value="2"/>
</dbReference>
<dbReference type="InterPro" id="IPR004331">
    <property type="entry name" value="SPX_dom"/>
</dbReference>
<dbReference type="SUPFAM" id="SSF51695">
    <property type="entry name" value="PLC-like phosphodiesterases"/>
    <property type="match status" value="1"/>
</dbReference>
<dbReference type="InterPro" id="IPR036770">
    <property type="entry name" value="Ankyrin_rpt-contain_sf"/>
</dbReference>
<evidence type="ECO:0000256" key="2">
    <source>
        <dbReference type="ARBA" id="ARBA00022801"/>
    </source>
</evidence>
<dbReference type="GO" id="GO:0046475">
    <property type="term" value="P:glycerophospholipid catabolic process"/>
    <property type="evidence" value="ECO:0007669"/>
    <property type="project" value="TreeGrafter"/>
</dbReference>
<dbReference type="Pfam" id="PF25329">
    <property type="entry name" value="C2_GDE1"/>
    <property type="match status" value="1"/>
</dbReference>
<evidence type="ECO:0000256" key="1">
    <source>
        <dbReference type="ARBA" id="ARBA00022737"/>
    </source>
</evidence>
<proteinExistence type="predicted"/>
<dbReference type="InterPro" id="IPR051578">
    <property type="entry name" value="GDPD"/>
</dbReference>
<dbReference type="AlphaFoldDB" id="A0AAN6LPL2"/>
<dbReference type="Gene3D" id="1.25.40.20">
    <property type="entry name" value="Ankyrin repeat-containing domain"/>
    <property type="match status" value="2"/>
</dbReference>
<keyword evidence="3 4" id="KW-0040">ANK repeat</keyword>
<comment type="caution">
    <text evidence="7">The sequence shown here is derived from an EMBL/GenBank/DDBJ whole genome shotgun (WGS) entry which is preliminary data.</text>
</comment>
<gene>
    <name evidence="7" type="ORF">GRF29_216g334439</name>
</gene>
<dbReference type="GO" id="GO:0047389">
    <property type="term" value="F:glycerophosphocholine phosphodiesterase activity"/>
    <property type="evidence" value="ECO:0007669"/>
    <property type="project" value="TreeGrafter"/>
</dbReference>
<dbReference type="InterPro" id="IPR030395">
    <property type="entry name" value="GP_PDE_dom"/>
</dbReference>
<evidence type="ECO:0000256" key="3">
    <source>
        <dbReference type="ARBA" id="ARBA00023043"/>
    </source>
</evidence>
<feature type="repeat" description="ANK" evidence="4">
    <location>
        <begin position="263"/>
        <end position="295"/>
    </location>
</feature>
<dbReference type="PROSITE" id="PS50088">
    <property type="entry name" value="ANK_REPEAT"/>
    <property type="match status" value="1"/>
</dbReference>
<dbReference type="PANTHER" id="PTHR22958">
    <property type="entry name" value="GLYCEROPHOSPHORYL DIESTER PHOSPHODIESTERASE"/>
    <property type="match status" value="1"/>
</dbReference>